<dbReference type="Pfam" id="PF00632">
    <property type="entry name" value="HECT"/>
    <property type="match status" value="1"/>
</dbReference>
<proteinExistence type="predicted"/>
<dbReference type="EMBL" id="SWFS01000069">
    <property type="protein sequence ID" value="KAA8917035.1"/>
    <property type="molecule type" value="Genomic_DNA"/>
</dbReference>
<dbReference type="Gene3D" id="3.30.2410.10">
    <property type="entry name" value="Hect, E3 ligase catalytic domain"/>
    <property type="match status" value="1"/>
</dbReference>
<evidence type="ECO:0000256" key="4">
    <source>
        <dbReference type="ARBA" id="ARBA00022786"/>
    </source>
</evidence>
<evidence type="ECO:0000256" key="1">
    <source>
        <dbReference type="ARBA" id="ARBA00000885"/>
    </source>
</evidence>
<evidence type="ECO:0000256" key="2">
    <source>
        <dbReference type="ARBA" id="ARBA00012485"/>
    </source>
</evidence>
<dbReference type="Proteomes" id="UP000761534">
    <property type="component" value="Unassembled WGS sequence"/>
</dbReference>
<keyword evidence="3" id="KW-0808">Transferase</keyword>
<keyword evidence="4 5" id="KW-0833">Ubl conjugation pathway</keyword>
<dbReference type="VEuPathDB" id="FungiDB:TRICI_000821"/>
<feature type="region of interest" description="Disordered" evidence="6">
    <location>
        <begin position="1"/>
        <end position="24"/>
    </location>
</feature>
<dbReference type="InterPro" id="IPR000569">
    <property type="entry name" value="HECT_dom"/>
</dbReference>
<accession>A0A642VCS7</accession>
<protein>
    <recommendedName>
        <fullName evidence="2">HECT-type E3 ubiquitin transferase</fullName>
        <ecNumber evidence="2">2.3.2.26</ecNumber>
    </recommendedName>
</protein>
<dbReference type="SMART" id="SM00119">
    <property type="entry name" value="HECTc"/>
    <property type="match status" value="1"/>
</dbReference>
<dbReference type="Gene3D" id="3.90.1750.10">
    <property type="entry name" value="Hect, E3 ligase catalytic domains"/>
    <property type="match status" value="1"/>
</dbReference>
<dbReference type="PANTHER" id="PTHR45700:SF8">
    <property type="entry name" value="HECT-TYPE E3 UBIQUITIN TRANSFERASE"/>
    <property type="match status" value="1"/>
</dbReference>
<dbReference type="FunFam" id="3.30.2410.10:FF:000003">
    <property type="entry name" value="probable E3 ubiquitin-protein ligase HERC4 isoform X1"/>
    <property type="match status" value="1"/>
</dbReference>
<dbReference type="PROSITE" id="PS50237">
    <property type="entry name" value="HECT"/>
    <property type="match status" value="1"/>
</dbReference>
<organism evidence="8 9">
    <name type="scientific">Trichomonascus ciferrii</name>
    <dbReference type="NCBI Taxonomy" id="44093"/>
    <lineage>
        <taxon>Eukaryota</taxon>
        <taxon>Fungi</taxon>
        <taxon>Dikarya</taxon>
        <taxon>Ascomycota</taxon>
        <taxon>Saccharomycotina</taxon>
        <taxon>Dipodascomycetes</taxon>
        <taxon>Dipodascales</taxon>
        <taxon>Trichomonascaceae</taxon>
        <taxon>Trichomonascus</taxon>
        <taxon>Trichomonascus ciferrii complex</taxon>
    </lineage>
</organism>
<sequence length="794" mass="90623">MIVAVEDEHHTRRPNEFDEKRRGSASLDQLTMAIPTTDTNTERPGLTIQQLVSRYVYQIIRGCDDSKCRAPFCRKNTKRQFLGRKVKRSATVALAFQLTGARGLSALCSVLRNGQLPVEIAGWIDQSDPLKSRILKGNEEEPGSNSLSSALIQTPTLNGTWPIFGVNGEDIFNAVCHHLAINAKQAKFLRSEKVSSMASLLNPTAAMELFTTQSDEVYEEFVKSLAQLCLAYQGVFPLERFFAHVLCIQRHVCIRHDLTKAIPRIDLLLGTIYSSASKLDSYFIHLPMVFHEENAYFPPKNSMAALMCEASARRYLKHWPANCAYSTTLLGLHHACSFMEERNQEFRIGPGVPNAATAFFRRYRYAPTGAVYLTHFPYMLALKKRMDIFRYGCLRQMAMANNRLSNLNLVMSKTEFFLPLPEEPLKQYTPSLLHVDYFIMDVDRGDFIGSSIDCIKRALLIENMVRRPLKIRFGAGELALDHGGVQIEYFQGLGYQLLYSNHGFFTETESGAAWFNPGYTGDPEAFEYLGMLFGIGIYNGCIIDINLPNVFYRLLKMPTQRSFTFEDVEDLFPDMAYSLQSLLDYDGNIREDMMLSFEFVYKRDGEDEPSVVRLPSYRRYHEGAVTNENVHEYVKEYIEYKVFTSIEHLFHAFEKGFRYIIGDQLLNLFAYSELKPIVEGSPEIDLSELEEMVSYSDGYTRDSPTIKYFWSVVHEFRESEKQQLLEFVTGSKRIPIGGMARLSFTIQHNGTDSTRLPSSSVCFSRLLLPEYPSQKQLKHMLLLALQHSQGFGLV</sequence>
<dbReference type="InterPro" id="IPR042556">
    <property type="entry name" value="AZUL_sf"/>
</dbReference>
<evidence type="ECO:0000259" key="7">
    <source>
        <dbReference type="PROSITE" id="PS50237"/>
    </source>
</evidence>
<evidence type="ECO:0000313" key="8">
    <source>
        <dbReference type="EMBL" id="KAA8917035.1"/>
    </source>
</evidence>
<gene>
    <name evidence="8" type="ORF">TRICI_000821</name>
</gene>
<feature type="active site" description="Glycyl thioester intermediate" evidence="5">
    <location>
        <position position="762"/>
    </location>
</feature>
<evidence type="ECO:0000256" key="5">
    <source>
        <dbReference type="PROSITE-ProRule" id="PRU00104"/>
    </source>
</evidence>
<dbReference type="InterPro" id="IPR035983">
    <property type="entry name" value="Hect_E3_ubiquitin_ligase"/>
</dbReference>
<name>A0A642VCS7_9ASCO</name>
<reference evidence="8" key="1">
    <citation type="journal article" date="2019" name="G3 (Bethesda)">
        <title>Genome Assemblies of Two Rare Opportunistic Yeast Pathogens: Diutina rugosa (syn. Candida rugosa) and Trichomonascus ciferrii (syn. Candida ciferrii).</title>
        <authorList>
            <person name="Mixao V."/>
            <person name="Saus E."/>
            <person name="Hansen A.P."/>
            <person name="Lass-Florl C."/>
            <person name="Gabaldon T."/>
        </authorList>
    </citation>
    <scope>NUCLEOTIDE SEQUENCE</scope>
    <source>
        <strain evidence="8">CBS 4856</strain>
    </source>
</reference>
<dbReference type="Gene3D" id="3.30.2160.10">
    <property type="entry name" value="Hect, E3 ligase catalytic domain"/>
    <property type="match status" value="1"/>
</dbReference>
<dbReference type="Pfam" id="PF16558">
    <property type="entry name" value="AZUL"/>
    <property type="match status" value="1"/>
</dbReference>
<feature type="domain" description="HECT" evidence="7">
    <location>
        <begin position="461"/>
        <end position="794"/>
    </location>
</feature>
<feature type="compositionally biased region" description="Basic and acidic residues" evidence="6">
    <location>
        <begin position="1"/>
        <end position="22"/>
    </location>
</feature>
<keyword evidence="9" id="KW-1185">Reference proteome</keyword>
<evidence type="ECO:0000256" key="6">
    <source>
        <dbReference type="SAM" id="MobiDB-lite"/>
    </source>
</evidence>
<dbReference type="SUPFAM" id="SSF56204">
    <property type="entry name" value="Hect, E3 ligase catalytic domain"/>
    <property type="match status" value="1"/>
</dbReference>
<evidence type="ECO:0000313" key="9">
    <source>
        <dbReference type="Proteomes" id="UP000761534"/>
    </source>
</evidence>
<dbReference type="AlphaFoldDB" id="A0A642VCS7"/>
<dbReference type="PANTHER" id="PTHR45700">
    <property type="entry name" value="UBIQUITIN-PROTEIN LIGASE E3C"/>
    <property type="match status" value="1"/>
</dbReference>
<dbReference type="InterPro" id="IPR044611">
    <property type="entry name" value="E3A/B/C-like"/>
</dbReference>
<dbReference type="GO" id="GO:0000209">
    <property type="term" value="P:protein polyubiquitination"/>
    <property type="evidence" value="ECO:0007669"/>
    <property type="project" value="InterPro"/>
</dbReference>
<dbReference type="OrthoDB" id="5981550at2759"/>
<comment type="catalytic activity">
    <reaction evidence="1">
        <text>S-ubiquitinyl-[E2 ubiquitin-conjugating enzyme]-L-cysteine + [acceptor protein]-L-lysine = [E2 ubiquitin-conjugating enzyme]-L-cysteine + N(6)-ubiquitinyl-[acceptor protein]-L-lysine.</text>
        <dbReference type="EC" id="2.3.2.26"/>
    </reaction>
</comment>
<dbReference type="GO" id="GO:0061630">
    <property type="term" value="F:ubiquitin protein ligase activity"/>
    <property type="evidence" value="ECO:0007669"/>
    <property type="project" value="UniProtKB-EC"/>
</dbReference>
<dbReference type="InterPro" id="IPR032353">
    <property type="entry name" value="AZUL"/>
</dbReference>
<dbReference type="Gene3D" id="6.10.130.10">
    <property type="entry name" value="Ubiquitin-protein ligase E3A, N-terminal zinc-binding domain (AZUL)"/>
    <property type="match status" value="1"/>
</dbReference>
<evidence type="ECO:0000256" key="3">
    <source>
        <dbReference type="ARBA" id="ARBA00022679"/>
    </source>
</evidence>
<comment type="caution">
    <text evidence="8">The sequence shown here is derived from an EMBL/GenBank/DDBJ whole genome shotgun (WGS) entry which is preliminary data.</text>
</comment>
<dbReference type="EC" id="2.3.2.26" evidence="2"/>